<dbReference type="EMBL" id="JBHMAF010000120">
    <property type="protein sequence ID" value="MFB9760275.1"/>
    <property type="molecule type" value="Genomic_DNA"/>
</dbReference>
<evidence type="ECO:0000313" key="2">
    <source>
        <dbReference type="Proteomes" id="UP001589609"/>
    </source>
</evidence>
<dbReference type="Proteomes" id="UP001589609">
    <property type="component" value="Unassembled WGS sequence"/>
</dbReference>
<proteinExistence type="predicted"/>
<protein>
    <recommendedName>
        <fullName evidence="3">YkzH</fullName>
    </recommendedName>
</protein>
<evidence type="ECO:0000313" key="1">
    <source>
        <dbReference type="EMBL" id="MFB9760275.1"/>
    </source>
</evidence>
<keyword evidence="2" id="KW-1185">Reference proteome</keyword>
<gene>
    <name evidence="1" type="ORF">ACFFMS_18095</name>
</gene>
<name>A0ABV5WI30_9BACI</name>
<organism evidence="1 2">
    <name type="scientific">Ectobacillus funiculus</name>
    <dbReference type="NCBI Taxonomy" id="137993"/>
    <lineage>
        <taxon>Bacteria</taxon>
        <taxon>Bacillati</taxon>
        <taxon>Bacillota</taxon>
        <taxon>Bacilli</taxon>
        <taxon>Bacillales</taxon>
        <taxon>Bacillaceae</taxon>
        <taxon>Ectobacillus</taxon>
    </lineage>
</organism>
<comment type="caution">
    <text evidence="1">The sequence shown here is derived from an EMBL/GenBank/DDBJ whole genome shotgun (WGS) entry which is preliminary data.</text>
</comment>
<reference evidence="1 2" key="1">
    <citation type="submission" date="2024-09" db="EMBL/GenBank/DDBJ databases">
        <authorList>
            <person name="Sun Q."/>
            <person name="Mori K."/>
        </authorList>
    </citation>
    <scope>NUCLEOTIDE SEQUENCE [LARGE SCALE GENOMIC DNA]</scope>
    <source>
        <strain evidence="1 2">JCM 11201</strain>
    </source>
</reference>
<sequence length="74" mass="8749">MNSPQYYPYYANQQRYAHMDQINIHQRITNIEKQLEMLIKMVEQNNQMLRYMHQNNVNTNTMTGGGGGAIIVRM</sequence>
<evidence type="ECO:0008006" key="3">
    <source>
        <dbReference type="Google" id="ProtNLM"/>
    </source>
</evidence>
<dbReference type="RefSeq" id="WP_379950596.1">
    <property type="nucleotide sequence ID" value="NZ_JBHMAF010000120.1"/>
</dbReference>
<accession>A0ABV5WI30</accession>